<gene>
    <name evidence="1" type="ORF">GCM10011375_40920</name>
</gene>
<protein>
    <submittedName>
        <fullName evidence="1">Uncharacterized protein</fullName>
    </submittedName>
</protein>
<keyword evidence="2" id="KW-1185">Reference proteome</keyword>
<dbReference type="EMBL" id="BMFN01000008">
    <property type="protein sequence ID" value="GGF81794.1"/>
    <property type="molecule type" value="Genomic_DNA"/>
</dbReference>
<proteinExistence type="predicted"/>
<sequence length="214" mass="23445">MMTYSTLCALVLLGSGLLTFTACDKNDPESCTSSVVPVPADTYVFPIVPGTPAWATFQTGAEMVAACQLPAATLPRISTAGLVATCLTYPLLGNMLAANSLQRGTRAQLANFNGFGELQQRPQAAALLLERYQQMRPACLPEKKQAGDWGAYTFEFMYLEMILAQEEYLAQLSSRERRSLVREALTTYAEKQRHGDVYGVLGYMTTAFVMARVM</sequence>
<comment type="caution">
    <text evidence="1">The sequence shown here is derived from an EMBL/GenBank/DDBJ whole genome shotgun (WGS) entry which is preliminary data.</text>
</comment>
<evidence type="ECO:0000313" key="1">
    <source>
        <dbReference type="EMBL" id="GGF81794.1"/>
    </source>
</evidence>
<reference evidence="1 2" key="1">
    <citation type="journal article" date="2019" name="Int. J. Syst. Evol. Microbiol.">
        <title>The Global Catalogue of Microorganisms (GCM) 10K type strain sequencing project: providing services to taxonomists for standard genome sequencing and annotation.</title>
        <authorList>
            <consortium name="The Broad Institute Genomics Platform"/>
            <consortium name="The Broad Institute Genome Sequencing Center for Infectious Disease"/>
            <person name="Wu L."/>
            <person name="Ma J."/>
        </authorList>
    </citation>
    <scope>NUCLEOTIDE SEQUENCE [LARGE SCALE GENOMIC DNA]</scope>
    <source>
        <strain evidence="1 2">CGMCC 1.12720</strain>
    </source>
</reference>
<organism evidence="1 2">
    <name type="scientific">Hymenobacter qilianensis</name>
    <dbReference type="NCBI Taxonomy" id="1385715"/>
    <lineage>
        <taxon>Bacteria</taxon>
        <taxon>Pseudomonadati</taxon>
        <taxon>Bacteroidota</taxon>
        <taxon>Cytophagia</taxon>
        <taxon>Cytophagales</taxon>
        <taxon>Hymenobacteraceae</taxon>
        <taxon>Hymenobacter</taxon>
    </lineage>
</organism>
<dbReference type="Proteomes" id="UP000605392">
    <property type="component" value="Unassembled WGS sequence"/>
</dbReference>
<name>A0ACB5PXE5_9BACT</name>
<accession>A0ACB5PXE5</accession>
<evidence type="ECO:0000313" key="2">
    <source>
        <dbReference type="Proteomes" id="UP000605392"/>
    </source>
</evidence>